<reference evidence="1" key="1">
    <citation type="submission" date="2023-03" db="EMBL/GenBank/DDBJ databases">
        <authorList>
            <person name="Steffen K."/>
            <person name="Cardenas P."/>
        </authorList>
    </citation>
    <scope>NUCLEOTIDE SEQUENCE</scope>
</reference>
<dbReference type="Pfam" id="PF00805">
    <property type="entry name" value="Pentapeptide"/>
    <property type="match status" value="2"/>
</dbReference>
<keyword evidence="2" id="KW-1185">Reference proteome</keyword>
<dbReference type="Proteomes" id="UP001174909">
    <property type="component" value="Unassembled WGS sequence"/>
</dbReference>
<dbReference type="PANTHER" id="PTHR14136">
    <property type="entry name" value="BTB_POZ DOMAIN-CONTAINING PROTEIN KCTD9"/>
    <property type="match status" value="1"/>
</dbReference>
<organism evidence="1 2">
    <name type="scientific">Geodia barretti</name>
    <name type="common">Barrett's horny sponge</name>
    <dbReference type="NCBI Taxonomy" id="519541"/>
    <lineage>
        <taxon>Eukaryota</taxon>
        <taxon>Metazoa</taxon>
        <taxon>Porifera</taxon>
        <taxon>Demospongiae</taxon>
        <taxon>Heteroscleromorpha</taxon>
        <taxon>Tetractinellida</taxon>
        <taxon>Astrophorina</taxon>
        <taxon>Geodiidae</taxon>
        <taxon>Geodia</taxon>
    </lineage>
</organism>
<dbReference type="InterPro" id="IPR001646">
    <property type="entry name" value="5peptide_repeat"/>
</dbReference>
<dbReference type="Gene3D" id="2.160.20.80">
    <property type="entry name" value="E3 ubiquitin-protein ligase SopA"/>
    <property type="match status" value="2"/>
</dbReference>
<dbReference type="PANTHER" id="PTHR14136:SF17">
    <property type="entry name" value="BTB_POZ DOMAIN-CONTAINING PROTEIN KCTD9"/>
    <property type="match status" value="1"/>
</dbReference>
<evidence type="ECO:0000313" key="2">
    <source>
        <dbReference type="Proteomes" id="UP001174909"/>
    </source>
</evidence>
<proteinExistence type="predicted"/>
<dbReference type="EMBL" id="CASHTH010000109">
    <property type="protein sequence ID" value="CAI7991311.1"/>
    <property type="molecule type" value="Genomic_DNA"/>
</dbReference>
<dbReference type="InterPro" id="IPR051082">
    <property type="entry name" value="Pentapeptide-BTB/POZ_domain"/>
</dbReference>
<protein>
    <submittedName>
        <fullName evidence="1">Uncharacterized protein in mobD 3'region</fullName>
    </submittedName>
</protein>
<gene>
    <name evidence="1" type="ORF">GBAR_LOCUS694</name>
</gene>
<accession>A0AA35VTA2</accession>
<dbReference type="SUPFAM" id="SSF141571">
    <property type="entry name" value="Pentapeptide repeat-like"/>
    <property type="match status" value="1"/>
</dbReference>
<sequence length="385" mass="41678">MPGVDLGYDDLTQIDLTSADLRHANFVGARLRGAHLSRCNLNRANFADSHAAEATFLRSDLRGSNLDNADLRGADLSNCDIAFATLVGANLAGADLTEADLTMADLTGANLSGAKLSAACLDVANLTRCDLRRATLVRTRLDRTLLEDVVLDMTLFADCDLSAALGLETLRHDGPSMVGADTLARSNGGIPESFLRPAGVPPEFIDSQAGSGDQTIPHRRVLLIGSVADDTVVRWLETELRSLGLQCWSLLADDEEAAYNTSVIPPMSRFKDFDRVALLCSRGALESPACWRLYQEIMQRQATSAARRSYVAALAMDDCLDNDGDELYRQLKGGPTARLRARKDRVGGYRRDLPGVLTTLTAEIKVQPDIWDDEPEDGDAEAPAE</sequence>
<name>A0AA35VTA2_GEOBA</name>
<dbReference type="AlphaFoldDB" id="A0AA35VTA2"/>
<evidence type="ECO:0000313" key="1">
    <source>
        <dbReference type="EMBL" id="CAI7991311.1"/>
    </source>
</evidence>
<comment type="caution">
    <text evidence="1">The sequence shown here is derived from an EMBL/GenBank/DDBJ whole genome shotgun (WGS) entry which is preliminary data.</text>
</comment>